<dbReference type="PANTHER" id="PTHR19853:SF0">
    <property type="entry name" value="WD REPEAT-CONTAINING PROTEIN 3"/>
    <property type="match status" value="1"/>
</dbReference>
<proteinExistence type="predicted"/>
<dbReference type="InterPro" id="IPR001680">
    <property type="entry name" value="WD40_rpt"/>
</dbReference>
<evidence type="ECO:0000256" key="1">
    <source>
        <dbReference type="ARBA" id="ARBA00022574"/>
    </source>
</evidence>
<evidence type="ECO:0000256" key="3">
    <source>
        <dbReference type="PROSITE-ProRule" id="PRU00221"/>
    </source>
</evidence>
<dbReference type="GO" id="GO:0030490">
    <property type="term" value="P:maturation of SSU-rRNA"/>
    <property type="evidence" value="ECO:0007669"/>
    <property type="project" value="TreeGrafter"/>
</dbReference>
<keyword evidence="1 3" id="KW-0853">WD repeat</keyword>
<dbReference type="Gene3D" id="2.130.10.10">
    <property type="entry name" value="YVTN repeat-like/Quinoprotein amine dehydrogenase"/>
    <property type="match status" value="1"/>
</dbReference>
<dbReference type="GO" id="GO:0032040">
    <property type="term" value="C:small-subunit processome"/>
    <property type="evidence" value="ECO:0007669"/>
    <property type="project" value="TreeGrafter"/>
</dbReference>
<dbReference type="PROSITE" id="PS50082">
    <property type="entry name" value="WD_REPEATS_2"/>
    <property type="match status" value="1"/>
</dbReference>
<dbReference type="AlphaFoldDB" id="A0AA39UCZ6"/>
<sequence>MSQTLRYKLVNRLKGHRGAINALVFLADGTKLLSGADDQTVRYWDFDKGECIQELRNERWGQITALNTYQHDQSTFLFEFITQAITTSAIFKMNDSIEVQALDAKNDRFVIGSHSGVVKMYDILNGHTSSRLSEGPKLCIDATSTGLEHPLNTLSTRKLQGANGSAKLSPNQRVMAVHNLNSGHFDIYNPFDTEQPITSLTVSEGSNPSGHLMKYCSFAEEEACALVCSGDEGLLHVFQVATGPHVQTLRHNHDCSTIYTVVTLSTQDQHFIASGESQEWLAICVWSKPSDQKYVADCLARRIKEMEDVQALE</sequence>
<dbReference type="GO" id="GO:0030515">
    <property type="term" value="F:snoRNA binding"/>
    <property type="evidence" value="ECO:0007669"/>
    <property type="project" value="TreeGrafter"/>
</dbReference>
<dbReference type="Proteomes" id="UP001175227">
    <property type="component" value="Unassembled WGS sequence"/>
</dbReference>
<accession>A0AA39UCZ6</accession>
<evidence type="ECO:0000313" key="5">
    <source>
        <dbReference type="Proteomes" id="UP001175227"/>
    </source>
</evidence>
<dbReference type="SMART" id="SM00320">
    <property type="entry name" value="WD40"/>
    <property type="match status" value="3"/>
</dbReference>
<dbReference type="Pfam" id="PF00400">
    <property type="entry name" value="WD40"/>
    <property type="match status" value="1"/>
</dbReference>
<dbReference type="PROSITE" id="PS50294">
    <property type="entry name" value="WD_REPEATS_REGION"/>
    <property type="match status" value="1"/>
</dbReference>
<dbReference type="PANTHER" id="PTHR19853">
    <property type="entry name" value="WD REPEAT CONTAINING PROTEIN 3 WDR3"/>
    <property type="match status" value="1"/>
</dbReference>
<feature type="repeat" description="WD" evidence="3">
    <location>
        <begin position="13"/>
        <end position="54"/>
    </location>
</feature>
<keyword evidence="5" id="KW-1185">Reference proteome</keyword>
<evidence type="ECO:0000256" key="2">
    <source>
        <dbReference type="ARBA" id="ARBA00022737"/>
    </source>
</evidence>
<reference evidence="4" key="1">
    <citation type="submission" date="2023-06" db="EMBL/GenBank/DDBJ databases">
        <authorList>
            <consortium name="Lawrence Berkeley National Laboratory"/>
            <person name="Ahrendt S."/>
            <person name="Sahu N."/>
            <person name="Indic B."/>
            <person name="Wong-Bajracharya J."/>
            <person name="Merenyi Z."/>
            <person name="Ke H.-M."/>
            <person name="Monk M."/>
            <person name="Kocsube S."/>
            <person name="Drula E."/>
            <person name="Lipzen A."/>
            <person name="Balint B."/>
            <person name="Henrissat B."/>
            <person name="Andreopoulos B."/>
            <person name="Martin F.M."/>
            <person name="Harder C.B."/>
            <person name="Rigling D."/>
            <person name="Ford K.L."/>
            <person name="Foster G.D."/>
            <person name="Pangilinan J."/>
            <person name="Papanicolaou A."/>
            <person name="Barry K."/>
            <person name="LaButti K."/>
            <person name="Viragh M."/>
            <person name="Koriabine M."/>
            <person name="Yan M."/>
            <person name="Riley R."/>
            <person name="Champramary S."/>
            <person name="Plett K.L."/>
            <person name="Tsai I.J."/>
            <person name="Slot J."/>
            <person name="Sipos G."/>
            <person name="Plett J."/>
            <person name="Nagy L.G."/>
            <person name="Grigoriev I.V."/>
        </authorList>
    </citation>
    <scope>NUCLEOTIDE SEQUENCE</scope>
    <source>
        <strain evidence="4">ICMP 16352</strain>
    </source>
</reference>
<evidence type="ECO:0000313" key="4">
    <source>
        <dbReference type="EMBL" id="KAK0484677.1"/>
    </source>
</evidence>
<name>A0AA39UCZ6_9AGAR</name>
<protein>
    <submittedName>
        <fullName evidence="4">WD40-repeat-containing domain protein</fullName>
    </submittedName>
</protein>
<dbReference type="SUPFAM" id="SSF50978">
    <property type="entry name" value="WD40 repeat-like"/>
    <property type="match status" value="1"/>
</dbReference>
<organism evidence="4 5">
    <name type="scientific">Armillaria novae-zelandiae</name>
    <dbReference type="NCBI Taxonomy" id="153914"/>
    <lineage>
        <taxon>Eukaryota</taxon>
        <taxon>Fungi</taxon>
        <taxon>Dikarya</taxon>
        <taxon>Basidiomycota</taxon>
        <taxon>Agaricomycotina</taxon>
        <taxon>Agaricomycetes</taxon>
        <taxon>Agaricomycetidae</taxon>
        <taxon>Agaricales</taxon>
        <taxon>Marasmiineae</taxon>
        <taxon>Physalacriaceae</taxon>
        <taxon>Armillaria</taxon>
    </lineage>
</organism>
<dbReference type="InterPro" id="IPR036322">
    <property type="entry name" value="WD40_repeat_dom_sf"/>
</dbReference>
<gene>
    <name evidence="4" type="ORF">IW261DRAFT_1416605</name>
</gene>
<dbReference type="EMBL" id="JAUEPR010000005">
    <property type="protein sequence ID" value="KAK0484677.1"/>
    <property type="molecule type" value="Genomic_DNA"/>
</dbReference>
<dbReference type="GO" id="GO:0034388">
    <property type="term" value="C:Pwp2p-containing subcomplex of 90S preribosome"/>
    <property type="evidence" value="ECO:0007669"/>
    <property type="project" value="TreeGrafter"/>
</dbReference>
<dbReference type="InterPro" id="IPR051570">
    <property type="entry name" value="TBC1_cilium_biogenesis"/>
</dbReference>
<dbReference type="InterPro" id="IPR015943">
    <property type="entry name" value="WD40/YVTN_repeat-like_dom_sf"/>
</dbReference>
<keyword evidence="2" id="KW-0677">Repeat</keyword>
<comment type="caution">
    <text evidence="4">The sequence shown here is derived from an EMBL/GenBank/DDBJ whole genome shotgun (WGS) entry which is preliminary data.</text>
</comment>